<dbReference type="GO" id="GO:0004623">
    <property type="term" value="F:phospholipase A2 activity"/>
    <property type="evidence" value="ECO:0007669"/>
    <property type="project" value="TreeGrafter"/>
</dbReference>
<dbReference type="OrthoDB" id="9812095at2"/>
<feature type="domain" description="LRAT" evidence="4">
    <location>
        <begin position="18"/>
        <end position="117"/>
    </location>
</feature>
<evidence type="ECO:0000313" key="6">
    <source>
        <dbReference type="Proteomes" id="UP000319976"/>
    </source>
</evidence>
<dbReference type="GO" id="GO:0005737">
    <property type="term" value="C:cytoplasm"/>
    <property type="evidence" value="ECO:0007669"/>
    <property type="project" value="TreeGrafter"/>
</dbReference>
<evidence type="ECO:0000256" key="2">
    <source>
        <dbReference type="ARBA" id="ARBA00022801"/>
    </source>
</evidence>
<dbReference type="GO" id="GO:0008970">
    <property type="term" value="F:phospholipase A1 activity"/>
    <property type="evidence" value="ECO:0007669"/>
    <property type="project" value="TreeGrafter"/>
</dbReference>
<dbReference type="InterPro" id="IPR007053">
    <property type="entry name" value="LRAT_dom"/>
</dbReference>
<dbReference type="GO" id="GO:0070292">
    <property type="term" value="P:N-acylphosphatidylethanolamine metabolic process"/>
    <property type="evidence" value="ECO:0007669"/>
    <property type="project" value="TreeGrafter"/>
</dbReference>
<dbReference type="RefSeq" id="WP_145264932.1">
    <property type="nucleotide sequence ID" value="NZ_CP036316.1"/>
</dbReference>
<keyword evidence="3" id="KW-0443">Lipid metabolism</keyword>
<dbReference type="Gene3D" id="3.90.1720.10">
    <property type="entry name" value="endopeptidase domain like (from Nostoc punctiforme)"/>
    <property type="match status" value="1"/>
</dbReference>
<dbReference type="KEGG" id="chya:V22_33670"/>
<name>A0A517TCK2_9PLAN</name>
<dbReference type="PANTHER" id="PTHR13943">
    <property type="entry name" value="HRAS-LIKE SUPPRESSOR - RELATED"/>
    <property type="match status" value="1"/>
</dbReference>
<evidence type="ECO:0000256" key="3">
    <source>
        <dbReference type="ARBA" id="ARBA00023098"/>
    </source>
</evidence>
<sequence length="231" mass="24780">MDTNDIATEPFPLGSHLMIRRMKGLYDHHGIYCGAGRVVHFDSSVKTKFYAVIRETSLERFGQQSRIEVITHDTTSSPEEIVARAESRVGQKGYGLFWNNCEHFANWCIHSESRSEQVRRSAAPVMRTALRSAAGSVLRKGATAALARSVVSPWQFAADGTQFVAEHTALCNGMSAEKARTAGRAAGLATSATVGFALGGPVGLSIAAAVWTAGTAVEDMLARVPNPNTAE</sequence>
<dbReference type="EMBL" id="CP036316">
    <property type="protein sequence ID" value="QDT66103.1"/>
    <property type="molecule type" value="Genomic_DNA"/>
</dbReference>
<dbReference type="GO" id="GO:0016410">
    <property type="term" value="F:N-acyltransferase activity"/>
    <property type="evidence" value="ECO:0007669"/>
    <property type="project" value="TreeGrafter"/>
</dbReference>
<reference evidence="5 6" key="1">
    <citation type="submission" date="2019-02" db="EMBL/GenBank/DDBJ databases">
        <title>Deep-cultivation of Planctomycetes and their phenomic and genomic characterization uncovers novel biology.</title>
        <authorList>
            <person name="Wiegand S."/>
            <person name="Jogler M."/>
            <person name="Boedeker C."/>
            <person name="Pinto D."/>
            <person name="Vollmers J."/>
            <person name="Rivas-Marin E."/>
            <person name="Kohn T."/>
            <person name="Peeters S.H."/>
            <person name="Heuer A."/>
            <person name="Rast P."/>
            <person name="Oberbeckmann S."/>
            <person name="Bunk B."/>
            <person name="Jeske O."/>
            <person name="Meyerdierks A."/>
            <person name="Storesund J.E."/>
            <person name="Kallscheuer N."/>
            <person name="Luecker S."/>
            <person name="Lage O.M."/>
            <person name="Pohl T."/>
            <person name="Merkel B.J."/>
            <person name="Hornburger P."/>
            <person name="Mueller R.-W."/>
            <person name="Bruemmer F."/>
            <person name="Labrenz M."/>
            <person name="Spormann A.M."/>
            <person name="Op den Camp H."/>
            <person name="Overmann J."/>
            <person name="Amann R."/>
            <person name="Jetten M.S.M."/>
            <person name="Mascher T."/>
            <person name="Medema M.H."/>
            <person name="Devos D.P."/>
            <person name="Kaster A.-K."/>
            <person name="Ovreas L."/>
            <person name="Rohde M."/>
            <person name="Galperin M.Y."/>
            <person name="Jogler C."/>
        </authorList>
    </citation>
    <scope>NUCLEOTIDE SEQUENCE [LARGE SCALE GENOMIC DNA]</scope>
    <source>
        <strain evidence="5 6">V22</strain>
    </source>
</reference>
<evidence type="ECO:0000259" key="4">
    <source>
        <dbReference type="PROSITE" id="PS51934"/>
    </source>
</evidence>
<protein>
    <submittedName>
        <fullName evidence="5">NC domain protein</fullName>
    </submittedName>
</protein>
<evidence type="ECO:0000256" key="1">
    <source>
        <dbReference type="ARBA" id="ARBA00022679"/>
    </source>
</evidence>
<dbReference type="PANTHER" id="PTHR13943:SF77">
    <property type="entry name" value="LRAT DOMAIN-CONTAINING PROTEIN"/>
    <property type="match status" value="1"/>
</dbReference>
<keyword evidence="2" id="KW-0378">Hydrolase</keyword>
<evidence type="ECO:0000313" key="5">
    <source>
        <dbReference type="EMBL" id="QDT66103.1"/>
    </source>
</evidence>
<proteinExistence type="predicted"/>
<keyword evidence="1" id="KW-0808">Transferase</keyword>
<keyword evidence="6" id="KW-1185">Reference proteome</keyword>
<accession>A0A517TCK2</accession>
<dbReference type="Pfam" id="PF04970">
    <property type="entry name" value="LRAT"/>
    <property type="match status" value="1"/>
</dbReference>
<dbReference type="Proteomes" id="UP000319976">
    <property type="component" value="Chromosome"/>
</dbReference>
<dbReference type="PROSITE" id="PS51934">
    <property type="entry name" value="LRAT"/>
    <property type="match status" value="1"/>
</dbReference>
<dbReference type="AlphaFoldDB" id="A0A517TCK2"/>
<dbReference type="InterPro" id="IPR051496">
    <property type="entry name" value="H-rev107_PLA/AT"/>
</dbReference>
<organism evidence="5 6">
    <name type="scientific">Calycomorphotria hydatis</name>
    <dbReference type="NCBI Taxonomy" id="2528027"/>
    <lineage>
        <taxon>Bacteria</taxon>
        <taxon>Pseudomonadati</taxon>
        <taxon>Planctomycetota</taxon>
        <taxon>Planctomycetia</taxon>
        <taxon>Planctomycetales</taxon>
        <taxon>Planctomycetaceae</taxon>
        <taxon>Calycomorphotria</taxon>
    </lineage>
</organism>
<gene>
    <name evidence="5" type="ORF">V22_33670</name>
</gene>